<evidence type="ECO:0000256" key="2">
    <source>
        <dbReference type="ARBA" id="ARBA00009508"/>
    </source>
</evidence>
<dbReference type="PANTHER" id="PTHR12964">
    <property type="entry name" value="NADH-UBIQUINONE OXIDOREDUCTASE B14 SUBUNIT"/>
    <property type="match status" value="1"/>
</dbReference>
<dbReference type="InterPro" id="IPR016488">
    <property type="entry name" value="NADH_Ub_cplx-1_asu_su-6"/>
</dbReference>
<dbReference type="VEuPathDB" id="TriTrypDB:TRSC58_03237"/>
<evidence type="ECO:0000256" key="7">
    <source>
        <dbReference type="ARBA" id="ARBA00023128"/>
    </source>
</evidence>
<gene>
    <name evidence="9" type="ORF">TraAM80_05831</name>
</gene>
<keyword evidence="6" id="KW-0249">Electron transport</keyword>
<evidence type="ECO:0000313" key="9">
    <source>
        <dbReference type="EMBL" id="RNF03314.1"/>
    </source>
</evidence>
<keyword evidence="10" id="KW-1185">Reference proteome</keyword>
<comment type="similarity">
    <text evidence="2">Belongs to the complex I LYR family.</text>
</comment>
<keyword evidence="7" id="KW-0496">Mitochondrion</keyword>
<keyword evidence="5" id="KW-0999">Mitochondrion inner membrane</keyword>
<comment type="caution">
    <text evidence="9">The sequence shown here is derived from an EMBL/GenBank/DDBJ whole genome shotgun (WGS) entry which is preliminary data.</text>
</comment>
<evidence type="ECO:0000256" key="4">
    <source>
        <dbReference type="ARBA" id="ARBA00022660"/>
    </source>
</evidence>
<keyword evidence="3" id="KW-0813">Transport</keyword>
<accession>A0A3R7NJ03</accession>
<proteinExistence type="inferred from homology"/>
<evidence type="ECO:0000256" key="5">
    <source>
        <dbReference type="ARBA" id="ARBA00022792"/>
    </source>
</evidence>
<keyword evidence="4" id="KW-0679">Respiratory chain</keyword>
<comment type="subcellular location">
    <subcellularLocation>
        <location evidence="1">Mitochondrion inner membrane</location>
        <topology evidence="1">Peripheral membrane protein</topology>
        <orientation evidence="1">Matrix side</orientation>
    </subcellularLocation>
</comment>
<keyword evidence="8" id="KW-0472">Membrane</keyword>
<sequence length="117" mass="13692">MRYHNCVREPADKEAVNYREVVSLPPFEDHHPDFSYASATGKWEGNITLLINTVVNWDIKAAMMSLYHSCVKGLPIVKHYYCLITQLPNMKYKVRECFMQNEHKTDPDAIRHLLHNC</sequence>
<reference evidence="9 10" key="1">
    <citation type="journal article" date="2018" name="BMC Genomics">
        <title>Genomic comparison of Trypanosoma conorhini and Trypanosoma rangeli to Trypanosoma cruzi strains of high and low virulence.</title>
        <authorList>
            <person name="Bradwell K.R."/>
            <person name="Koparde V.N."/>
            <person name="Matveyev A.V."/>
            <person name="Serrano M.G."/>
            <person name="Alves J.M."/>
            <person name="Parikh H."/>
            <person name="Huang B."/>
            <person name="Lee V."/>
            <person name="Espinosa-Alvarez O."/>
            <person name="Ortiz P.A."/>
            <person name="Costa-Martins A.G."/>
            <person name="Teixeira M.M."/>
            <person name="Buck G.A."/>
        </authorList>
    </citation>
    <scope>NUCLEOTIDE SEQUENCE [LARGE SCALE GENOMIC DNA]</scope>
    <source>
        <strain evidence="9 10">AM80</strain>
    </source>
</reference>
<dbReference type="OrthoDB" id="14535at2759"/>
<evidence type="ECO:0000256" key="6">
    <source>
        <dbReference type="ARBA" id="ARBA00022982"/>
    </source>
</evidence>
<evidence type="ECO:0000256" key="8">
    <source>
        <dbReference type="ARBA" id="ARBA00023136"/>
    </source>
</evidence>
<dbReference type="GO" id="GO:0005743">
    <property type="term" value="C:mitochondrial inner membrane"/>
    <property type="evidence" value="ECO:0007669"/>
    <property type="project" value="UniProtKB-SubCell"/>
</dbReference>
<dbReference type="Proteomes" id="UP000283634">
    <property type="component" value="Unassembled WGS sequence"/>
</dbReference>
<dbReference type="PANTHER" id="PTHR12964:SF0">
    <property type="entry name" value="NADH DEHYDROGENASE [UBIQUINONE] 1 ALPHA SUBCOMPLEX SUBUNIT 6"/>
    <property type="match status" value="1"/>
</dbReference>
<protein>
    <submittedName>
        <fullName evidence="9">Uncharacterized protein</fullName>
    </submittedName>
</protein>
<dbReference type="EMBL" id="MKGL01000200">
    <property type="protein sequence ID" value="RNF03314.1"/>
    <property type="molecule type" value="Genomic_DNA"/>
</dbReference>
<dbReference type="RefSeq" id="XP_029237432.1">
    <property type="nucleotide sequence ID" value="XM_029382694.1"/>
</dbReference>
<name>A0A3R7NJ03_TRYRA</name>
<organism evidence="9 10">
    <name type="scientific">Trypanosoma rangeli</name>
    <dbReference type="NCBI Taxonomy" id="5698"/>
    <lineage>
        <taxon>Eukaryota</taxon>
        <taxon>Discoba</taxon>
        <taxon>Euglenozoa</taxon>
        <taxon>Kinetoplastea</taxon>
        <taxon>Metakinetoplastina</taxon>
        <taxon>Trypanosomatida</taxon>
        <taxon>Trypanosomatidae</taxon>
        <taxon>Trypanosoma</taxon>
        <taxon>Herpetosoma</taxon>
    </lineage>
</organism>
<dbReference type="GO" id="GO:0006979">
    <property type="term" value="P:response to oxidative stress"/>
    <property type="evidence" value="ECO:0007669"/>
    <property type="project" value="TreeGrafter"/>
</dbReference>
<evidence type="ECO:0000313" key="10">
    <source>
        <dbReference type="Proteomes" id="UP000283634"/>
    </source>
</evidence>
<dbReference type="AlphaFoldDB" id="A0A3R7NJ03"/>
<dbReference type="GeneID" id="40329764"/>
<evidence type="ECO:0000256" key="3">
    <source>
        <dbReference type="ARBA" id="ARBA00022448"/>
    </source>
</evidence>
<evidence type="ECO:0000256" key="1">
    <source>
        <dbReference type="ARBA" id="ARBA00004443"/>
    </source>
</evidence>